<dbReference type="Gene3D" id="1.10.8.430">
    <property type="entry name" value="Helical domain of apoptotic protease-activating factors"/>
    <property type="match status" value="1"/>
</dbReference>
<dbReference type="InterPro" id="IPR027417">
    <property type="entry name" value="P-loop_NTPase"/>
</dbReference>
<keyword evidence="1" id="KW-0433">Leucine-rich repeat</keyword>
<sequence>MAAAVAVDVDLLSWKIEILKLTVSIIGACGMGRVGKNTLVKNLNNELIKIIASGSKLSFGLVVWVTVPKPPIDINKVQTKIANRIDVKLDVNKRVQDVANKIHQRLKQEMSSVLILDHAWQMKTYTETKVYTMNEDESWQLFVKKAKDNASLEHIQPFAKAIARECNGLPLAIVVIGAFVREEEGRVVERFFRITWNVQTS</sequence>
<evidence type="ECO:0000256" key="2">
    <source>
        <dbReference type="ARBA" id="ARBA00022821"/>
    </source>
</evidence>
<dbReference type="AlphaFoldDB" id="A0A0V0HPR9"/>
<dbReference type="PRINTS" id="PR00364">
    <property type="entry name" value="DISEASERSIST"/>
</dbReference>
<dbReference type="GO" id="GO:0005524">
    <property type="term" value="F:ATP binding"/>
    <property type="evidence" value="ECO:0007669"/>
    <property type="project" value="UniProtKB-KW"/>
</dbReference>
<keyword evidence="3" id="KW-0067">ATP-binding</keyword>
<dbReference type="PANTHER" id="PTHR33463">
    <property type="entry name" value="NB-ARC DOMAIN-CONTAINING PROTEIN-RELATED"/>
    <property type="match status" value="1"/>
</dbReference>
<evidence type="ECO:0000256" key="1">
    <source>
        <dbReference type="ARBA" id="ARBA00022614"/>
    </source>
</evidence>
<evidence type="ECO:0000256" key="3">
    <source>
        <dbReference type="ARBA" id="ARBA00022840"/>
    </source>
</evidence>
<dbReference type="EMBL" id="GEDG01016895">
    <property type="protein sequence ID" value="JAP22147.1"/>
    <property type="molecule type" value="Transcribed_RNA"/>
</dbReference>
<organism evidence="5">
    <name type="scientific">Solanum chacoense</name>
    <name type="common">Chaco potato</name>
    <dbReference type="NCBI Taxonomy" id="4108"/>
    <lineage>
        <taxon>Eukaryota</taxon>
        <taxon>Viridiplantae</taxon>
        <taxon>Streptophyta</taxon>
        <taxon>Embryophyta</taxon>
        <taxon>Tracheophyta</taxon>
        <taxon>Spermatophyta</taxon>
        <taxon>Magnoliopsida</taxon>
        <taxon>eudicotyledons</taxon>
        <taxon>Gunneridae</taxon>
        <taxon>Pentapetalae</taxon>
        <taxon>asterids</taxon>
        <taxon>lamiids</taxon>
        <taxon>Solanales</taxon>
        <taxon>Solanaceae</taxon>
        <taxon>Solanoideae</taxon>
        <taxon>Solaneae</taxon>
        <taxon>Solanum</taxon>
    </lineage>
</organism>
<dbReference type="GO" id="GO:0043531">
    <property type="term" value="F:ADP binding"/>
    <property type="evidence" value="ECO:0007669"/>
    <property type="project" value="InterPro"/>
</dbReference>
<keyword evidence="3" id="KW-0547">Nucleotide-binding</keyword>
<dbReference type="InterPro" id="IPR050905">
    <property type="entry name" value="Plant_NBS-LRR"/>
</dbReference>
<reference evidence="5" key="1">
    <citation type="submission" date="2015-12" db="EMBL/GenBank/DDBJ databases">
        <title>Gene expression during late stages of embryo sac development: a critical building block for successful pollen-pistil interactions.</title>
        <authorList>
            <person name="Liu Y."/>
            <person name="Joly V."/>
            <person name="Sabar M."/>
            <person name="Matton D.P."/>
        </authorList>
    </citation>
    <scope>NUCLEOTIDE SEQUENCE</scope>
</reference>
<protein>
    <submittedName>
        <fullName evidence="5">Putative ovule protein</fullName>
    </submittedName>
</protein>
<keyword evidence="2" id="KW-0611">Plant defense</keyword>
<accession>A0A0V0HPR9</accession>
<name>A0A0V0HPR9_SOLCH</name>
<evidence type="ECO:0000259" key="4">
    <source>
        <dbReference type="Pfam" id="PF00931"/>
    </source>
</evidence>
<dbReference type="GO" id="GO:0006952">
    <property type="term" value="P:defense response"/>
    <property type="evidence" value="ECO:0007669"/>
    <property type="project" value="UniProtKB-KW"/>
</dbReference>
<dbReference type="Pfam" id="PF00931">
    <property type="entry name" value="NB-ARC"/>
    <property type="match status" value="1"/>
</dbReference>
<dbReference type="PANTHER" id="PTHR33463:SF218">
    <property type="entry name" value="DISEASE RESISTANCE PROTEIN RPS2-LIKE"/>
    <property type="match status" value="1"/>
</dbReference>
<proteinExistence type="predicted"/>
<dbReference type="InterPro" id="IPR002182">
    <property type="entry name" value="NB-ARC"/>
</dbReference>
<feature type="domain" description="NB-ARC" evidence="4">
    <location>
        <begin position="23"/>
        <end position="130"/>
    </location>
</feature>
<evidence type="ECO:0000313" key="5">
    <source>
        <dbReference type="EMBL" id="JAP22147.1"/>
    </source>
</evidence>
<dbReference type="InterPro" id="IPR042197">
    <property type="entry name" value="Apaf_helical"/>
</dbReference>
<dbReference type="SUPFAM" id="SSF52540">
    <property type="entry name" value="P-loop containing nucleoside triphosphate hydrolases"/>
    <property type="match status" value="1"/>
</dbReference>